<keyword evidence="1" id="KW-0969">Cilium</keyword>
<gene>
    <name evidence="1" type="ORF">E5329_11490</name>
</gene>
<dbReference type="EMBL" id="SRYA01000020">
    <property type="protein sequence ID" value="TGY96088.1"/>
    <property type="molecule type" value="Genomic_DNA"/>
</dbReference>
<comment type="caution">
    <text evidence="1">The sequence shown here is derived from an EMBL/GenBank/DDBJ whole genome shotgun (WGS) entry which is preliminary data.</text>
</comment>
<keyword evidence="1" id="KW-0282">Flagellum</keyword>
<reference evidence="1" key="1">
    <citation type="submission" date="2019-04" db="EMBL/GenBank/DDBJ databases">
        <title>Microbes associate with the intestines of laboratory mice.</title>
        <authorList>
            <person name="Navarre W."/>
            <person name="Wong E."/>
            <person name="Huang K."/>
            <person name="Tropini C."/>
            <person name="Ng K."/>
            <person name="Yu B."/>
        </authorList>
    </citation>
    <scope>NUCLEOTIDE SEQUENCE</scope>
    <source>
        <strain evidence="1">NM01_1-7b</strain>
    </source>
</reference>
<dbReference type="Proteomes" id="UP000304953">
    <property type="component" value="Unassembled WGS sequence"/>
</dbReference>
<evidence type="ECO:0000313" key="2">
    <source>
        <dbReference type="Proteomes" id="UP000304953"/>
    </source>
</evidence>
<organism evidence="1 2">
    <name type="scientific">Petralouisia muris</name>
    <dbReference type="NCBI Taxonomy" id="3032872"/>
    <lineage>
        <taxon>Bacteria</taxon>
        <taxon>Bacillati</taxon>
        <taxon>Bacillota</taxon>
        <taxon>Clostridia</taxon>
        <taxon>Lachnospirales</taxon>
        <taxon>Lachnospiraceae</taxon>
        <taxon>Petralouisia</taxon>
    </lineage>
</organism>
<protein>
    <submittedName>
        <fullName evidence="1">Flagellin</fullName>
    </submittedName>
</protein>
<evidence type="ECO:0000313" key="1">
    <source>
        <dbReference type="EMBL" id="TGY96088.1"/>
    </source>
</evidence>
<keyword evidence="1" id="KW-0966">Cell projection</keyword>
<accession>A0AC61RW46</accession>
<keyword evidence="2" id="KW-1185">Reference proteome</keyword>
<name>A0AC61RW46_9FIRM</name>
<proteinExistence type="predicted"/>
<sequence length="499" mass="53597">MKINHNMSALIANKRLLASDKSLSSSIERLSTGYRINRASDDAAGMAISTKMKAQIKGLAQASRNASDGVSVLDTADGALTEVHAMLQRMRELSVQAANETNTPDDLEAIQAEISSLRDEIDRISKDTEFNTKHLLDGTLDQRVFTDNRGISRMDISDSVTADDYGITVTSDATHAVVAGNVNIAPTATAPADGVVTINGVEVEISQGDTFEEVYTKLREGAERGEVNLLVSAQQNPPTATPPATMVGKPEDAGYVPTDVTNGGFLIFVSDEYGSAAELDLKCDDPDLANFLGIPQDNPNVPHGEDVKVEFALTNTNPQERVGFGSQATILAEGNYVTISDRNGFEMKFEVIPGQITPGSEVNMEVTNIGTMTLQIGANENQTVDVRIPEVSSQTLYIDKVNVCTVTGADRAITSFDGAIAKVSEVRSSIGAYQNRLDYAVSSLDGTELNMTQALSRIEDVDMAEEMTEYTKYNVLTQAATSVLAQANDLPQQVLQLLQ</sequence>